<gene>
    <name evidence="1" type="ORF">LHGZ1_2588</name>
</gene>
<proteinExistence type="predicted"/>
<accession>A0A248LLP3</accession>
<name>A0A248LLP3_9NEIS</name>
<sequence>MQPHRIAIPVTMAGPADTGAPEPEIAGTAREMLRTGRVHRPLA</sequence>
<evidence type="ECO:0000313" key="1">
    <source>
        <dbReference type="EMBL" id="ASJ25419.1"/>
    </source>
</evidence>
<dbReference type="RefSeq" id="WP_269472226.1">
    <property type="nucleotide sequence ID" value="NZ_CP022115.1"/>
</dbReference>
<protein>
    <submittedName>
        <fullName evidence="1">Uncharacterized protein</fullName>
    </submittedName>
</protein>
<reference evidence="2" key="1">
    <citation type="submission" date="2017-06" db="EMBL/GenBank/DDBJ databases">
        <title>Whole genome sequence of Laribacter hongkongensis LHGZ1.</title>
        <authorList>
            <person name="Chen D."/>
            <person name="Wu H."/>
            <person name="Chen J."/>
        </authorList>
    </citation>
    <scope>NUCLEOTIDE SEQUENCE [LARGE SCALE GENOMIC DNA]</scope>
    <source>
        <strain evidence="2">LHGZ1</strain>
    </source>
</reference>
<organism evidence="1 2">
    <name type="scientific">Laribacter hongkongensis</name>
    <dbReference type="NCBI Taxonomy" id="168471"/>
    <lineage>
        <taxon>Bacteria</taxon>
        <taxon>Pseudomonadati</taxon>
        <taxon>Pseudomonadota</taxon>
        <taxon>Betaproteobacteria</taxon>
        <taxon>Neisseriales</taxon>
        <taxon>Aquaspirillaceae</taxon>
        <taxon>Laribacter</taxon>
    </lineage>
</organism>
<dbReference type="Proteomes" id="UP000197424">
    <property type="component" value="Chromosome"/>
</dbReference>
<dbReference type="AlphaFoldDB" id="A0A248LLP3"/>
<dbReference type="EMBL" id="CP022115">
    <property type="protein sequence ID" value="ASJ25419.1"/>
    <property type="molecule type" value="Genomic_DNA"/>
</dbReference>
<evidence type="ECO:0000313" key="2">
    <source>
        <dbReference type="Proteomes" id="UP000197424"/>
    </source>
</evidence>